<reference evidence="1 2" key="1">
    <citation type="journal article" date="2023" name="Sci. Data">
        <title>Genome assembly of the Korean intertidal mud-creeper Batillaria attramentaria.</title>
        <authorList>
            <person name="Patra A.K."/>
            <person name="Ho P.T."/>
            <person name="Jun S."/>
            <person name="Lee S.J."/>
            <person name="Kim Y."/>
            <person name="Won Y.J."/>
        </authorList>
    </citation>
    <scope>NUCLEOTIDE SEQUENCE [LARGE SCALE GENOMIC DNA]</scope>
    <source>
        <strain evidence="1">Wonlab-2016</strain>
    </source>
</reference>
<protein>
    <submittedName>
        <fullName evidence="1">Uncharacterized protein</fullName>
    </submittedName>
</protein>
<accession>A0ABD0KMQ3</accession>
<organism evidence="1 2">
    <name type="scientific">Batillaria attramentaria</name>
    <dbReference type="NCBI Taxonomy" id="370345"/>
    <lineage>
        <taxon>Eukaryota</taxon>
        <taxon>Metazoa</taxon>
        <taxon>Spiralia</taxon>
        <taxon>Lophotrochozoa</taxon>
        <taxon>Mollusca</taxon>
        <taxon>Gastropoda</taxon>
        <taxon>Caenogastropoda</taxon>
        <taxon>Sorbeoconcha</taxon>
        <taxon>Cerithioidea</taxon>
        <taxon>Batillariidae</taxon>
        <taxon>Batillaria</taxon>
    </lineage>
</organism>
<evidence type="ECO:0000313" key="1">
    <source>
        <dbReference type="EMBL" id="KAK7488319.1"/>
    </source>
</evidence>
<gene>
    <name evidence="1" type="ORF">BaRGS_00020478</name>
</gene>
<sequence length="96" mass="11125">MELRAVYEKNTGTHNFATTQKINNKPVFLLLRVNHRYTVDFRQAESVGNRILFAFSVDHPAGMHRSYQITSTVHNKTGKTENWVVETQKHKPLEVT</sequence>
<evidence type="ECO:0000313" key="2">
    <source>
        <dbReference type="Proteomes" id="UP001519460"/>
    </source>
</evidence>
<name>A0ABD0KMQ3_9CAEN</name>
<keyword evidence="2" id="KW-1185">Reference proteome</keyword>
<dbReference type="EMBL" id="JACVVK020000152">
    <property type="protein sequence ID" value="KAK7488319.1"/>
    <property type="molecule type" value="Genomic_DNA"/>
</dbReference>
<dbReference type="Proteomes" id="UP001519460">
    <property type="component" value="Unassembled WGS sequence"/>
</dbReference>
<comment type="caution">
    <text evidence="1">The sequence shown here is derived from an EMBL/GenBank/DDBJ whole genome shotgun (WGS) entry which is preliminary data.</text>
</comment>
<proteinExistence type="predicted"/>
<dbReference type="AlphaFoldDB" id="A0ABD0KMQ3"/>